<name>A0A2S9H1G4_9BURK</name>
<dbReference type="PANTHER" id="PTHR36302">
    <property type="entry name" value="BLR7088 PROTEIN"/>
    <property type="match status" value="1"/>
</dbReference>
<dbReference type="PANTHER" id="PTHR36302:SF1">
    <property type="entry name" value="COPPER CHAPERONE PCU(A)C"/>
    <property type="match status" value="1"/>
</dbReference>
<dbReference type="AlphaFoldDB" id="A0A2S9H1G4"/>
<dbReference type="InterPro" id="IPR058248">
    <property type="entry name" value="Lxx211020-like"/>
</dbReference>
<accession>A0A2S9H1G4</accession>
<evidence type="ECO:0000313" key="3">
    <source>
        <dbReference type="Proteomes" id="UP000237839"/>
    </source>
</evidence>
<evidence type="ECO:0000256" key="1">
    <source>
        <dbReference type="SAM" id="SignalP"/>
    </source>
</evidence>
<dbReference type="RefSeq" id="WP_105531363.1">
    <property type="nucleotide sequence ID" value="NZ_PUGF01000006.1"/>
</dbReference>
<protein>
    <recommendedName>
        <fullName evidence="4">Copper chaperone PCu(A)C</fullName>
    </recommendedName>
</protein>
<dbReference type="InterPro" id="IPR007410">
    <property type="entry name" value="LpqE-like"/>
</dbReference>
<dbReference type="Proteomes" id="UP000237839">
    <property type="component" value="Unassembled WGS sequence"/>
</dbReference>
<dbReference type="OrthoDB" id="9796962at2"/>
<dbReference type="Gene3D" id="2.60.40.1890">
    <property type="entry name" value="PCu(A)C copper chaperone"/>
    <property type="match status" value="1"/>
</dbReference>
<reference evidence="2 3" key="1">
    <citation type="submission" date="2018-02" db="EMBL/GenBank/DDBJ databases">
        <title>Solimicrobium silvestre gen. nov., sp. nov., isolated from alpine forest soil.</title>
        <authorList>
            <person name="Margesin R."/>
            <person name="Albuquerque L."/>
            <person name="Zhang D.-C."/>
            <person name="Froufe H.J.C."/>
            <person name="Severino R."/>
            <person name="Roxo I."/>
            <person name="Egas C."/>
            <person name="Da Costa M.S."/>
        </authorList>
    </citation>
    <scope>NUCLEOTIDE SEQUENCE [LARGE SCALE GENOMIC DNA]</scope>
    <source>
        <strain evidence="2 3">S20-91</strain>
    </source>
</reference>
<dbReference type="EMBL" id="PUGF01000006">
    <property type="protein sequence ID" value="PRC93706.1"/>
    <property type="molecule type" value="Genomic_DNA"/>
</dbReference>
<dbReference type="InterPro" id="IPR036182">
    <property type="entry name" value="PCuAC_sf"/>
</dbReference>
<keyword evidence="3" id="KW-1185">Reference proteome</keyword>
<feature type="signal peptide" evidence="1">
    <location>
        <begin position="1"/>
        <end position="21"/>
    </location>
</feature>
<organism evidence="2 3">
    <name type="scientific">Solimicrobium silvestre</name>
    <dbReference type="NCBI Taxonomy" id="2099400"/>
    <lineage>
        <taxon>Bacteria</taxon>
        <taxon>Pseudomonadati</taxon>
        <taxon>Pseudomonadota</taxon>
        <taxon>Betaproteobacteria</taxon>
        <taxon>Burkholderiales</taxon>
        <taxon>Oxalobacteraceae</taxon>
        <taxon>Solimicrobium</taxon>
    </lineage>
</organism>
<dbReference type="Pfam" id="PF04314">
    <property type="entry name" value="PCuAC"/>
    <property type="match status" value="1"/>
</dbReference>
<evidence type="ECO:0008006" key="4">
    <source>
        <dbReference type="Google" id="ProtNLM"/>
    </source>
</evidence>
<gene>
    <name evidence="2" type="ORF">S2091_1707</name>
</gene>
<proteinExistence type="predicted"/>
<keyword evidence="1" id="KW-0732">Signal</keyword>
<dbReference type="SUPFAM" id="SSF110087">
    <property type="entry name" value="DR1885-like metal-binding protein"/>
    <property type="match status" value="1"/>
</dbReference>
<sequence>MLKRNLLILLSALALTSAVQAHEFKLGDIQIGHPYARATVPQQTSGGAFLALENTGKTDDKLIKVESSMANSVEIHNMEMVGDVMKMREVDLIDLKAGSKISMKPGGGYHIMLIGLKKQLNAGDKFPLTLQFEKAGKIEVMVFVEANTNTTPAASDMHDHH</sequence>
<feature type="chain" id="PRO_5015634383" description="Copper chaperone PCu(A)C" evidence="1">
    <location>
        <begin position="22"/>
        <end position="161"/>
    </location>
</feature>
<evidence type="ECO:0000313" key="2">
    <source>
        <dbReference type="EMBL" id="PRC93706.1"/>
    </source>
</evidence>
<comment type="caution">
    <text evidence="2">The sequence shown here is derived from an EMBL/GenBank/DDBJ whole genome shotgun (WGS) entry which is preliminary data.</text>
</comment>